<dbReference type="GO" id="GO:0016740">
    <property type="term" value="F:transferase activity"/>
    <property type="evidence" value="ECO:0007669"/>
    <property type="project" value="UniProtKB-KW"/>
</dbReference>
<name>A0A7I8DE25_9BACL</name>
<organism evidence="2 3">
    <name type="scientific">Effusibacillus dendaii</name>
    <dbReference type="NCBI Taxonomy" id="2743772"/>
    <lineage>
        <taxon>Bacteria</taxon>
        <taxon>Bacillati</taxon>
        <taxon>Bacillota</taxon>
        <taxon>Bacilli</taxon>
        <taxon>Bacillales</taxon>
        <taxon>Alicyclobacillaceae</taxon>
        <taxon>Effusibacillus</taxon>
    </lineage>
</organism>
<keyword evidence="2" id="KW-0808">Transferase</keyword>
<dbReference type="RefSeq" id="WP_200758912.1">
    <property type="nucleotide sequence ID" value="NZ_AP023366.1"/>
</dbReference>
<dbReference type="PANTHER" id="PTHR43031">
    <property type="entry name" value="FAD-DEPENDENT OXIDOREDUCTASE"/>
    <property type="match status" value="1"/>
</dbReference>
<dbReference type="EMBL" id="AP023366">
    <property type="protein sequence ID" value="BCJ88277.1"/>
    <property type="molecule type" value="Genomic_DNA"/>
</dbReference>
<protein>
    <submittedName>
        <fullName evidence="2">Sulfurtransferase</fullName>
    </submittedName>
</protein>
<dbReference type="PANTHER" id="PTHR43031:SF17">
    <property type="entry name" value="SULFURTRANSFERASE YTWF-RELATED"/>
    <property type="match status" value="1"/>
</dbReference>
<evidence type="ECO:0000313" key="2">
    <source>
        <dbReference type="EMBL" id="BCJ88277.1"/>
    </source>
</evidence>
<dbReference type="InterPro" id="IPR050229">
    <property type="entry name" value="GlpE_sulfurtransferase"/>
</dbReference>
<dbReference type="Pfam" id="PF00581">
    <property type="entry name" value="Rhodanese"/>
    <property type="match status" value="1"/>
</dbReference>
<gene>
    <name evidence="2" type="ORF">skT53_32620</name>
</gene>
<sequence>MVWLQYLIFAVVVLLLIKKFLPVKGLENLTPRELEQLLESPKGSQFIDVREKHEFTGGHIKGFKNIPLSEFSKRVQEMDRNSRVVLTCQSGMRSRRAASILKKNGFQSISHLKSGVSGWHSSFVKGNK</sequence>
<accession>A0A7I8DE25</accession>
<dbReference type="InterPro" id="IPR001763">
    <property type="entry name" value="Rhodanese-like_dom"/>
</dbReference>
<dbReference type="SUPFAM" id="SSF52821">
    <property type="entry name" value="Rhodanese/Cell cycle control phosphatase"/>
    <property type="match status" value="1"/>
</dbReference>
<dbReference type="InterPro" id="IPR036873">
    <property type="entry name" value="Rhodanese-like_dom_sf"/>
</dbReference>
<dbReference type="CDD" id="cd00158">
    <property type="entry name" value="RHOD"/>
    <property type="match status" value="1"/>
</dbReference>
<dbReference type="PROSITE" id="PS50206">
    <property type="entry name" value="RHODANESE_3"/>
    <property type="match status" value="1"/>
</dbReference>
<dbReference type="Proteomes" id="UP000593802">
    <property type="component" value="Chromosome"/>
</dbReference>
<reference evidence="2 3" key="1">
    <citation type="submission" date="2020-08" db="EMBL/GenBank/DDBJ databases">
        <title>Complete Genome Sequence of Effusibacillus dendaii Strain skT53, Isolated from Farmland soil.</title>
        <authorList>
            <person name="Konishi T."/>
            <person name="Kawasaki H."/>
        </authorList>
    </citation>
    <scope>NUCLEOTIDE SEQUENCE [LARGE SCALE GENOMIC DNA]</scope>
    <source>
        <strain evidence="3">skT53</strain>
    </source>
</reference>
<dbReference type="Gene3D" id="3.40.250.10">
    <property type="entry name" value="Rhodanese-like domain"/>
    <property type="match status" value="1"/>
</dbReference>
<keyword evidence="3" id="KW-1185">Reference proteome</keyword>
<proteinExistence type="predicted"/>
<dbReference type="AlphaFoldDB" id="A0A7I8DE25"/>
<dbReference type="SMART" id="SM00450">
    <property type="entry name" value="RHOD"/>
    <property type="match status" value="1"/>
</dbReference>
<evidence type="ECO:0000259" key="1">
    <source>
        <dbReference type="PROSITE" id="PS50206"/>
    </source>
</evidence>
<feature type="domain" description="Rhodanese" evidence="1">
    <location>
        <begin position="40"/>
        <end position="124"/>
    </location>
</feature>
<dbReference type="KEGG" id="eff:skT53_32620"/>
<evidence type="ECO:0000313" key="3">
    <source>
        <dbReference type="Proteomes" id="UP000593802"/>
    </source>
</evidence>